<accession>A0A6N4TG58</accession>
<dbReference type="KEGG" id="aarg:Aargi30884_03280"/>
<dbReference type="RefSeq" id="WP_115714638.1">
    <property type="nucleotide sequence ID" value="NZ_AP019695.1"/>
</dbReference>
<dbReference type="Proteomes" id="UP000464754">
    <property type="component" value="Chromosome"/>
</dbReference>
<gene>
    <name evidence="1" type="ORF">Aargi30884_03280</name>
</gene>
<protein>
    <submittedName>
        <fullName evidence="1">Uncharacterized protein</fullName>
    </submittedName>
</protein>
<dbReference type="AlphaFoldDB" id="A0A6N4TG58"/>
<proteinExistence type="predicted"/>
<evidence type="ECO:0000313" key="2">
    <source>
        <dbReference type="Proteomes" id="UP000464754"/>
    </source>
</evidence>
<evidence type="ECO:0000313" key="1">
    <source>
        <dbReference type="EMBL" id="BBK21425.1"/>
    </source>
</evidence>
<sequence length="99" mass="11233">MTKDEEKLIVALGAVKEALHMLGVEELKNTITFNDGDSDTFDCVAVIEEYIVCMLHDEEQLNSEEIKEVMNCVLVACFDENKEQVILAKLRSQLKRRGT</sequence>
<name>A0A6N4TG58_9FIRM</name>
<keyword evidence="2" id="KW-1185">Reference proteome</keyword>
<dbReference type="EMBL" id="AP019695">
    <property type="protein sequence ID" value="BBK21425.1"/>
    <property type="molecule type" value="Genomic_DNA"/>
</dbReference>
<reference evidence="2" key="1">
    <citation type="submission" date="2019-05" db="EMBL/GenBank/DDBJ databases">
        <title>Complete genome sequencing of Absiella argi strain JCM 30884.</title>
        <authorList>
            <person name="Sakamoto M."/>
            <person name="Murakami T."/>
            <person name="Mori H."/>
        </authorList>
    </citation>
    <scope>NUCLEOTIDE SEQUENCE [LARGE SCALE GENOMIC DNA]</scope>
    <source>
        <strain evidence="2">JCM 30884</strain>
    </source>
</reference>
<organism evidence="1 2">
    <name type="scientific">Amedibacterium intestinale</name>
    <dbReference type="NCBI Taxonomy" id="2583452"/>
    <lineage>
        <taxon>Bacteria</taxon>
        <taxon>Bacillati</taxon>
        <taxon>Bacillota</taxon>
        <taxon>Erysipelotrichia</taxon>
        <taxon>Erysipelotrichales</taxon>
        <taxon>Erysipelotrichaceae</taxon>
        <taxon>Amedibacterium</taxon>
    </lineage>
</organism>